<dbReference type="Proteomes" id="UP000309016">
    <property type="component" value="Chromosome"/>
</dbReference>
<feature type="transmembrane region" description="Helical" evidence="6">
    <location>
        <begin position="153"/>
        <end position="175"/>
    </location>
</feature>
<organism evidence="7 8">
    <name type="scientific">Antarcticibacterium flavum</name>
    <dbReference type="NCBI Taxonomy" id="2058175"/>
    <lineage>
        <taxon>Bacteria</taxon>
        <taxon>Pseudomonadati</taxon>
        <taxon>Bacteroidota</taxon>
        <taxon>Flavobacteriia</taxon>
        <taxon>Flavobacteriales</taxon>
        <taxon>Flavobacteriaceae</taxon>
        <taxon>Antarcticibacterium</taxon>
    </lineage>
</organism>
<keyword evidence="4 6" id="KW-1133">Transmembrane helix</keyword>
<gene>
    <name evidence="7" type="ORF">FHG64_11595</name>
</gene>
<name>A0A5B7X3V4_9FLAO</name>
<proteinExistence type="predicted"/>
<reference evidence="7 8" key="1">
    <citation type="submission" date="2019-06" db="EMBL/GenBank/DDBJ databases">
        <title>Complete genome sequence of Antarcticibacterium flavum KCTC 52984T from an Antarctic marine sediment.</title>
        <authorList>
            <person name="Lee Y.M."/>
            <person name="Shin S.C."/>
        </authorList>
    </citation>
    <scope>NUCLEOTIDE SEQUENCE [LARGE SCALE GENOMIC DNA]</scope>
    <source>
        <strain evidence="7 8">KCTC 52984</strain>
    </source>
</reference>
<evidence type="ECO:0000256" key="5">
    <source>
        <dbReference type="ARBA" id="ARBA00023136"/>
    </source>
</evidence>
<evidence type="ECO:0000256" key="4">
    <source>
        <dbReference type="ARBA" id="ARBA00022989"/>
    </source>
</evidence>
<dbReference type="Pfam" id="PF03631">
    <property type="entry name" value="Virul_fac_BrkB"/>
    <property type="match status" value="1"/>
</dbReference>
<dbReference type="AlphaFoldDB" id="A0A5B7X3V4"/>
<keyword evidence="3 6" id="KW-0812">Transmembrane</keyword>
<dbReference type="PIRSF" id="PIRSF035875">
    <property type="entry name" value="RNase_BN"/>
    <property type="match status" value="1"/>
</dbReference>
<keyword evidence="8" id="KW-1185">Reference proteome</keyword>
<evidence type="ECO:0000313" key="7">
    <source>
        <dbReference type="EMBL" id="QCY69989.1"/>
    </source>
</evidence>
<feature type="transmembrane region" description="Helical" evidence="6">
    <location>
        <begin position="108"/>
        <end position="132"/>
    </location>
</feature>
<evidence type="ECO:0000256" key="2">
    <source>
        <dbReference type="ARBA" id="ARBA00022475"/>
    </source>
</evidence>
<keyword evidence="5 6" id="KW-0472">Membrane</keyword>
<feature type="transmembrane region" description="Helical" evidence="6">
    <location>
        <begin position="195"/>
        <end position="214"/>
    </location>
</feature>
<feature type="transmembrane region" description="Helical" evidence="6">
    <location>
        <begin position="260"/>
        <end position="282"/>
    </location>
</feature>
<keyword evidence="2" id="KW-1003">Cell membrane</keyword>
<sequence>MKAERKMKKTKVLKSPKKIKTSGWKQILIRVKDRIEEDNLTIVAAGVAFYAFLAIFPALMALLSIYGLAVDPEQAERQISQLSGMMPEEAFSIIKDRVENLISTSGSALGWGTALGILISLWSANAGTKSLFKGIDIAYETKNNRGFIKQNAITLLFTLGAIITLLLSLALIVIFPAIVNTFGLPANIEGLVSWLRWPLLAGIVILVISLIYRYAPDRRTPKFKWVLVGASLATVLWLIASLGFSFYVSNFGNYGEMYGSISAVVILLLWLFLTSFIILLGAEVNSATEVYSENRLNRQG</sequence>
<dbReference type="InterPro" id="IPR017039">
    <property type="entry name" value="Virul_fac_BrkB"/>
</dbReference>
<feature type="transmembrane region" description="Helical" evidence="6">
    <location>
        <begin position="40"/>
        <end position="66"/>
    </location>
</feature>
<evidence type="ECO:0000256" key="3">
    <source>
        <dbReference type="ARBA" id="ARBA00022692"/>
    </source>
</evidence>
<feature type="transmembrane region" description="Helical" evidence="6">
    <location>
        <begin position="226"/>
        <end position="248"/>
    </location>
</feature>
<dbReference type="GO" id="GO:0005886">
    <property type="term" value="C:plasma membrane"/>
    <property type="evidence" value="ECO:0007669"/>
    <property type="project" value="UniProtKB-SubCell"/>
</dbReference>
<dbReference type="OrthoDB" id="977385at2"/>
<protein>
    <submittedName>
        <fullName evidence="7">YihY/virulence factor BrkB family protein</fullName>
    </submittedName>
</protein>
<dbReference type="KEGG" id="afla:FHG64_11595"/>
<comment type="subcellular location">
    <subcellularLocation>
        <location evidence="1">Cell membrane</location>
        <topology evidence="1">Multi-pass membrane protein</topology>
    </subcellularLocation>
</comment>
<dbReference type="EMBL" id="CP040812">
    <property type="protein sequence ID" value="QCY69989.1"/>
    <property type="molecule type" value="Genomic_DNA"/>
</dbReference>
<dbReference type="PANTHER" id="PTHR30213:SF0">
    <property type="entry name" value="UPF0761 MEMBRANE PROTEIN YIHY"/>
    <property type="match status" value="1"/>
</dbReference>
<dbReference type="PANTHER" id="PTHR30213">
    <property type="entry name" value="INNER MEMBRANE PROTEIN YHJD"/>
    <property type="match status" value="1"/>
</dbReference>
<evidence type="ECO:0000256" key="6">
    <source>
        <dbReference type="SAM" id="Phobius"/>
    </source>
</evidence>
<evidence type="ECO:0000256" key="1">
    <source>
        <dbReference type="ARBA" id="ARBA00004651"/>
    </source>
</evidence>
<evidence type="ECO:0000313" key="8">
    <source>
        <dbReference type="Proteomes" id="UP000309016"/>
    </source>
</evidence>
<accession>A0A5B7X3V4</accession>
<dbReference type="NCBIfam" id="TIGR00765">
    <property type="entry name" value="yihY_not_rbn"/>
    <property type="match status" value="1"/>
</dbReference>
<dbReference type="RefSeq" id="WP_139066553.1">
    <property type="nucleotide sequence ID" value="NZ_CP040812.1"/>
</dbReference>